<feature type="transmembrane region" description="Helical" evidence="1">
    <location>
        <begin position="49"/>
        <end position="72"/>
    </location>
</feature>
<gene>
    <name evidence="2" type="ORF">COU17_00830</name>
</gene>
<feature type="transmembrane region" description="Helical" evidence="1">
    <location>
        <begin position="16"/>
        <end position="37"/>
    </location>
</feature>
<comment type="caution">
    <text evidence="2">The sequence shown here is derived from an EMBL/GenBank/DDBJ whole genome shotgun (WGS) entry which is preliminary data.</text>
</comment>
<proteinExistence type="predicted"/>
<organism evidence="2 3">
    <name type="scientific">Candidatus Kaiserbacteria bacterium CG10_big_fil_rev_8_21_14_0_10_49_17</name>
    <dbReference type="NCBI Taxonomy" id="1974609"/>
    <lineage>
        <taxon>Bacteria</taxon>
        <taxon>Candidatus Kaiseribacteriota</taxon>
    </lineage>
</organism>
<sequence>MRMEAFLAAFSLSIEALWYVFFAVILFYAIYSAILLYHWVRYSMSASGSLIATFVYFGVSLPLIFTLLIATVNLTAV</sequence>
<keyword evidence="1" id="KW-1133">Transmembrane helix</keyword>
<dbReference type="AlphaFoldDB" id="A0A2M6WEX1"/>
<evidence type="ECO:0000313" key="2">
    <source>
        <dbReference type="EMBL" id="PIT91323.1"/>
    </source>
</evidence>
<evidence type="ECO:0008006" key="4">
    <source>
        <dbReference type="Google" id="ProtNLM"/>
    </source>
</evidence>
<keyword evidence="1" id="KW-0472">Membrane</keyword>
<name>A0A2M6WEX1_9BACT</name>
<protein>
    <recommendedName>
        <fullName evidence="4">Yip1 domain-containing protein</fullName>
    </recommendedName>
</protein>
<accession>A0A2M6WEX1</accession>
<dbReference type="Proteomes" id="UP000228809">
    <property type="component" value="Unassembled WGS sequence"/>
</dbReference>
<evidence type="ECO:0000256" key="1">
    <source>
        <dbReference type="SAM" id="Phobius"/>
    </source>
</evidence>
<keyword evidence="1" id="KW-0812">Transmembrane</keyword>
<evidence type="ECO:0000313" key="3">
    <source>
        <dbReference type="Proteomes" id="UP000228809"/>
    </source>
</evidence>
<reference evidence="3" key="1">
    <citation type="submission" date="2017-09" db="EMBL/GenBank/DDBJ databases">
        <title>Depth-based differentiation of microbial function through sediment-hosted aquifers and enrichment of novel symbionts in the deep terrestrial subsurface.</title>
        <authorList>
            <person name="Probst A.J."/>
            <person name="Ladd B."/>
            <person name="Jarett J.K."/>
            <person name="Geller-Mcgrath D.E."/>
            <person name="Sieber C.M.K."/>
            <person name="Emerson J.B."/>
            <person name="Anantharaman K."/>
            <person name="Thomas B.C."/>
            <person name="Malmstrom R."/>
            <person name="Stieglmeier M."/>
            <person name="Klingl A."/>
            <person name="Woyke T."/>
            <person name="Ryan C.M."/>
            <person name="Banfield J.F."/>
        </authorList>
    </citation>
    <scope>NUCLEOTIDE SEQUENCE [LARGE SCALE GENOMIC DNA]</scope>
</reference>
<dbReference type="EMBL" id="PFBJ01000004">
    <property type="protein sequence ID" value="PIT91323.1"/>
    <property type="molecule type" value="Genomic_DNA"/>
</dbReference>